<evidence type="ECO:0000313" key="2">
    <source>
        <dbReference type="EMBL" id="JAD86033.1"/>
    </source>
</evidence>
<keyword evidence="1" id="KW-0732">Signal</keyword>
<evidence type="ECO:0000256" key="1">
    <source>
        <dbReference type="SAM" id="SignalP"/>
    </source>
</evidence>
<reference evidence="2" key="2">
    <citation type="journal article" date="2015" name="Data Brief">
        <title>Shoot transcriptome of the giant reed, Arundo donax.</title>
        <authorList>
            <person name="Barrero R.A."/>
            <person name="Guerrero F.D."/>
            <person name="Moolhuijzen P."/>
            <person name="Goolsby J.A."/>
            <person name="Tidwell J."/>
            <person name="Bellgard S.E."/>
            <person name="Bellgard M.I."/>
        </authorList>
    </citation>
    <scope>NUCLEOTIDE SEQUENCE</scope>
    <source>
        <tissue evidence="2">Shoot tissue taken approximately 20 cm above the soil surface</tissue>
    </source>
</reference>
<accession>A0A0A9DH72</accession>
<feature type="chain" id="PRO_5012158484" evidence="1">
    <location>
        <begin position="16"/>
        <end position="50"/>
    </location>
</feature>
<organism evidence="2">
    <name type="scientific">Arundo donax</name>
    <name type="common">Giant reed</name>
    <name type="synonym">Donax arundinaceus</name>
    <dbReference type="NCBI Taxonomy" id="35708"/>
    <lineage>
        <taxon>Eukaryota</taxon>
        <taxon>Viridiplantae</taxon>
        <taxon>Streptophyta</taxon>
        <taxon>Embryophyta</taxon>
        <taxon>Tracheophyta</taxon>
        <taxon>Spermatophyta</taxon>
        <taxon>Magnoliopsida</taxon>
        <taxon>Liliopsida</taxon>
        <taxon>Poales</taxon>
        <taxon>Poaceae</taxon>
        <taxon>PACMAD clade</taxon>
        <taxon>Arundinoideae</taxon>
        <taxon>Arundineae</taxon>
        <taxon>Arundo</taxon>
    </lineage>
</organism>
<name>A0A0A9DH72_ARUDO</name>
<reference evidence="2" key="1">
    <citation type="submission" date="2014-09" db="EMBL/GenBank/DDBJ databases">
        <authorList>
            <person name="Magalhaes I.L.F."/>
            <person name="Oliveira U."/>
            <person name="Santos F.R."/>
            <person name="Vidigal T.H.D.A."/>
            <person name="Brescovit A.D."/>
            <person name="Santos A.J."/>
        </authorList>
    </citation>
    <scope>NUCLEOTIDE SEQUENCE</scope>
    <source>
        <tissue evidence="2">Shoot tissue taken approximately 20 cm above the soil surface</tissue>
    </source>
</reference>
<protein>
    <submittedName>
        <fullName evidence="2">Uncharacterized protein</fullName>
    </submittedName>
</protein>
<feature type="signal peptide" evidence="1">
    <location>
        <begin position="1"/>
        <end position="15"/>
    </location>
</feature>
<sequence>MLCCCCSLFLSPSLCWFLWVSSPAYPNLLGTKGFVVVVDLLLVFSWCPNL</sequence>
<proteinExistence type="predicted"/>
<dbReference type="EMBL" id="GBRH01211862">
    <property type="protein sequence ID" value="JAD86033.1"/>
    <property type="molecule type" value="Transcribed_RNA"/>
</dbReference>
<dbReference type="AlphaFoldDB" id="A0A0A9DH72"/>